<name>A0AAD2FMW3_9STRA</name>
<accession>A0AAD2FMW3</accession>
<dbReference type="GO" id="GO:0036503">
    <property type="term" value="P:ERAD pathway"/>
    <property type="evidence" value="ECO:0007669"/>
    <property type="project" value="TreeGrafter"/>
</dbReference>
<evidence type="ECO:0000313" key="8">
    <source>
        <dbReference type="EMBL" id="CAJ1946586.1"/>
    </source>
</evidence>
<keyword evidence="9" id="KW-1185">Reference proteome</keyword>
<feature type="compositionally biased region" description="Polar residues" evidence="5">
    <location>
        <begin position="2037"/>
        <end position="2052"/>
    </location>
</feature>
<dbReference type="Pfam" id="PF24492">
    <property type="entry name" value="HEAT_ECM29"/>
    <property type="match status" value="1"/>
</dbReference>
<dbReference type="EMBL" id="CAKOGP040001714">
    <property type="protein sequence ID" value="CAJ1946586.1"/>
    <property type="molecule type" value="Genomic_DNA"/>
</dbReference>
<feature type="domain" description="Proteasome component Ecm29 N-terminal" evidence="6">
    <location>
        <begin position="16"/>
        <end position="211"/>
    </location>
</feature>
<dbReference type="GO" id="GO:0060090">
    <property type="term" value="F:molecular adaptor activity"/>
    <property type="evidence" value="ECO:0007669"/>
    <property type="project" value="InterPro"/>
</dbReference>
<evidence type="ECO:0008006" key="10">
    <source>
        <dbReference type="Google" id="ProtNLM"/>
    </source>
</evidence>
<organism evidence="8 9">
    <name type="scientific">Cylindrotheca closterium</name>
    <dbReference type="NCBI Taxonomy" id="2856"/>
    <lineage>
        <taxon>Eukaryota</taxon>
        <taxon>Sar</taxon>
        <taxon>Stramenopiles</taxon>
        <taxon>Ochrophyta</taxon>
        <taxon>Bacillariophyta</taxon>
        <taxon>Bacillariophyceae</taxon>
        <taxon>Bacillariophycidae</taxon>
        <taxon>Bacillariales</taxon>
        <taxon>Bacillariaceae</taxon>
        <taxon>Cylindrotheca</taxon>
    </lineage>
</organism>
<sequence>MSEALKTATTDLSSLGRVGHRLAMLDSSAKLQSVLDKLLARLLDRIGKNHKQQQVESDPKLADVLSKMHAKLVEILSHAMKRIRDDRSVKLNCASILSLLLLNDEEISDDKTARKADPFVDPFTLNLSLTFLTLGIPRCDETELKELLPGLIVLHGHYASRVLATDNNATTRSHWHQISHLLIRALEATMEYHNNDKQQVSKKARLSSSSTTTTTTTTLPSEMMAGGTLKPKNGDTTATPVRLFMQTIHQALSKDPIAAAALYDLLLDLLFFQPTAPNSVPPAGCSEAGQQRVLSNKSWVQEMTSPARLSLLKTRMLEWMAPTLSTCLFPEVPARTCTLLLVASGSSQLQQVSNQASLYLKHFRDDAGQHPDRGMTNTSNISLILEILTLCVGSNNALLALSGSSSSSSSVPSSLGLDHSSAANPMPFRRRMVSDSPFAAMMIHMEKILTESPQLFHSSPTIMEQIGSLSLLASSKMLSKLRTSSGLTALKGKPYVSAAQVLNALVVRCLSTMETNTVEIPVQTLNRIQSLMAKVMALACTSLSTTIVGTTSGSTITQTASSEGNQSVRDALYGIICLLSRSTIIVNEPASWLFALGKEQNDEASSYKMNVDTTVLLFACVAKEEQALLPRATAALDAVLAAYCRIANQDESSSAVVSQQGTEQDKGATSTAPPPSAQVDNPWMTLTTTASPDVGMESDVTRTAAAANVDSEQKSQLAKLLLPILWGACLPSQPKPSRLAASRWSSELVRILDLTNACHILCFLTGDKDASVASIARRGLGLDDSLELYVSQEVGGSQENEQEDSHFGEFSLLTDLLLVKTESTGGAWRPNFWEFSPKGKATSISYLLQCLLHDLYGGDDDAIYSYLDAVTKSLSQVSNKGRQYTELLDQSSASLAICMSTSSEARKIMFGANDKLELSMQLDDLQKLALTSSSSRACQDLAAACGSIYGDVEMWGKDKWSDSIVGLMESCLKLLNGSTDGRGHSHGAAFLAATCVQQIRLNPDMTSSDKGWTLASQILTLLGNGTLISDDLISRAYIDSLSVALSSQSRNTDSPQFDARIYDGATAALSGLSAALKKFSGDSNTDVSRAAKATVAIGACLEATIPSSGKQSEKDKLHGARLQCVEVVISLLGSAAYRKDEEIALQAGEALAAYAWVPKSMVWETKSSESWPETLDTEFAKSLPPHQQTIYLLLRGSKLSSNPLKRTAYAPVMLALVARAAAKVNNDPTYGKTALVQELCLHLDDFQSAFISILSDPKSKHLCRESCCLGLAACRSIAKLSDRGNEVNTQLLHAFGQTTNYGSSAMQETQSQAALRRAQESSSENRNGEALAEAIGIEPEVGGAAGVSEASLGAYREMAEAAVALGRPDVLYALLLLSVTHPIWSSKLGRERYGPSALLGENSILGSRTNALELRQALRPHLGKIMPRLLRASHDPNKETREKMQNLWNGLTGGGADARNAISEHLLPIIDSLIKDTSHRLWRARAGATGALAKVLVGRSWTDLGGGPAVLDDDDILSNSVTKTAGIRLLKLWNIAMRSLDDVRAAVRENGETLARGLRSLTVRLCDPSASEDATKEVVDKKSHARDSAAAAATSLRWLIKHGLNQPCAEAAGVAMSCLVGVISVVNHSILQPLVPDLLRSLLLAMSSLEPAALNYFQVRAAGQGTGAGSSFGEIERLRLQVSQTGPLAEAVMKLLEMVPQLDWDVQQAVIPQLNSALRQSSGFTTRAAVADACTTLCNSCPRAFKFTGSNSTNPSVGLLHGFFHGAEREAGTNSRNKMVHAFGSLAALCPGSSVRTLALRACNNYNRATGANHDPAVRLSAAIILRAIAVRAQDQFADGGSNNVWCNKVLPVSFIGMRDTDKKIAQLWKEVWDDGGAAASLAEAVGDFGTVLEEKLLLELVKECRKALADVSWSRRASGASALKELAANQILAPLANRKVLDKTDLDEQRSKRRRIACHLALDSLVNVLSSPRLWSGKNEVTNAAVRIASNWTSAAENESSPLMMKVQSSDDLFVGDDWFKQSHEDTIEEDENEPSETAKQSPQAEPSASDISDMETNAPDDNQEDTVNLVPVNFLGFCRLLLVQGFPSARSCIAVSDEEILPYRAGALGSFKNLLDSLGSTLHDDALRKRVYEITSEKLVSVFNIDFDASKGKSKEPPLVVARSLDCYGASLWRRVGSEDDEVDDVVSAKILLHCLEHPAWTVREAAAMCGVSLVSNSDDSVLCKFDFLSLIESIVTKAMKDRKFWRVRLAGMKLLHSLVTRVPKGARTSTRTGVELKDTTVTSQEILESVLPHKEAIVLLAKRSFSDPEAKVTAVASEVVKDMAWWP</sequence>
<evidence type="ECO:0000256" key="1">
    <source>
        <dbReference type="ARBA" id="ARBA00004496"/>
    </source>
</evidence>
<dbReference type="SUPFAM" id="SSF48371">
    <property type="entry name" value="ARM repeat"/>
    <property type="match status" value="1"/>
</dbReference>
<keyword evidence="3" id="KW-0677">Repeat</keyword>
<evidence type="ECO:0000256" key="4">
    <source>
        <dbReference type="ARBA" id="ARBA00022942"/>
    </source>
</evidence>
<proteinExistence type="predicted"/>
<feature type="compositionally biased region" description="Polar residues" evidence="5">
    <location>
        <begin position="655"/>
        <end position="671"/>
    </location>
</feature>
<keyword evidence="2" id="KW-0963">Cytoplasm</keyword>
<comment type="subcellular location">
    <subcellularLocation>
        <location evidence="1">Cytoplasm</location>
    </subcellularLocation>
</comment>
<evidence type="ECO:0000259" key="6">
    <source>
        <dbReference type="Pfam" id="PF13001"/>
    </source>
</evidence>
<feature type="region of interest" description="Disordered" evidence="5">
    <location>
        <begin position="2027"/>
        <end position="2067"/>
    </location>
</feature>
<keyword evidence="4" id="KW-0647">Proteasome</keyword>
<protein>
    <recommendedName>
        <fullName evidence="10">Non-specific serine/threonine protein kinase</fullName>
    </recommendedName>
</protein>
<evidence type="ECO:0000256" key="2">
    <source>
        <dbReference type="ARBA" id="ARBA00022490"/>
    </source>
</evidence>
<dbReference type="GO" id="GO:0043248">
    <property type="term" value="P:proteasome assembly"/>
    <property type="evidence" value="ECO:0007669"/>
    <property type="project" value="InterPro"/>
</dbReference>
<evidence type="ECO:0000256" key="3">
    <source>
        <dbReference type="ARBA" id="ARBA00022737"/>
    </source>
</evidence>
<dbReference type="Proteomes" id="UP001295423">
    <property type="component" value="Unassembled WGS sequence"/>
</dbReference>
<dbReference type="InterPro" id="IPR016024">
    <property type="entry name" value="ARM-type_fold"/>
</dbReference>
<evidence type="ECO:0000256" key="5">
    <source>
        <dbReference type="SAM" id="MobiDB-lite"/>
    </source>
</evidence>
<feature type="region of interest" description="Disordered" evidence="5">
    <location>
        <begin position="655"/>
        <end position="683"/>
    </location>
</feature>
<dbReference type="PANTHER" id="PTHR23346">
    <property type="entry name" value="TRANSLATIONAL ACTIVATOR GCN1-RELATED"/>
    <property type="match status" value="1"/>
</dbReference>
<feature type="domain" description="Proteasome adapter and scaffold protein ECM29 HEAT-repeat" evidence="7">
    <location>
        <begin position="1631"/>
        <end position="1806"/>
    </location>
</feature>
<dbReference type="GO" id="GO:0005737">
    <property type="term" value="C:cytoplasm"/>
    <property type="evidence" value="ECO:0007669"/>
    <property type="project" value="UniProtKB-SubCell"/>
</dbReference>
<evidence type="ECO:0000313" key="9">
    <source>
        <dbReference type="Proteomes" id="UP001295423"/>
    </source>
</evidence>
<feature type="compositionally biased region" description="Low complexity" evidence="5">
    <location>
        <begin position="207"/>
        <end position="218"/>
    </location>
</feature>
<comment type="caution">
    <text evidence="8">The sequence shown here is derived from an EMBL/GenBank/DDBJ whole genome shotgun (WGS) entry which is preliminary data.</text>
</comment>
<dbReference type="GO" id="GO:0000502">
    <property type="term" value="C:proteasome complex"/>
    <property type="evidence" value="ECO:0007669"/>
    <property type="project" value="UniProtKB-KW"/>
</dbReference>
<reference evidence="8" key="1">
    <citation type="submission" date="2023-08" db="EMBL/GenBank/DDBJ databases">
        <authorList>
            <person name="Audoor S."/>
            <person name="Bilcke G."/>
        </authorList>
    </citation>
    <scope>NUCLEOTIDE SEQUENCE</scope>
</reference>
<dbReference type="Gene3D" id="1.25.10.10">
    <property type="entry name" value="Leucine-rich Repeat Variant"/>
    <property type="match status" value="3"/>
</dbReference>
<dbReference type="PANTHER" id="PTHR23346:SF19">
    <property type="entry name" value="PROTEASOME ADAPTER AND SCAFFOLD PROTEIN ECM29"/>
    <property type="match status" value="1"/>
</dbReference>
<dbReference type="InterPro" id="IPR011989">
    <property type="entry name" value="ARM-like"/>
</dbReference>
<dbReference type="Pfam" id="PF13001">
    <property type="entry name" value="ECM29_N"/>
    <property type="match status" value="1"/>
</dbReference>
<dbReference type="InterPro" id="IPR024372">
    <property type="entry name" value="Ecm29_N"/>
</dbReference>
<evidence type="ECO:0000259" key="7">
    <source>
        <dbReference type="Pfam" id="PF24492"/>
    </source>
</evidence>
<gene>
    <name evidence="8" type="ORF">CYCCA115_LOCUS10728</name>
</gene>
<dbReference type="InterPro" id="IPR055443">
    <property type="entry name" value="HEAT_ECM29"/>
</dbReference>
<dbReference type="GO" id="GO:0005634">
    <property type="term" value="C:nucleus"/>
    <property type="evidence" value="ECO:0007669"/>
    <property type="project" value="TreeGrafter"/>
</dbReference>
<feature type="region of interest" description="Disordered" evidence="5">
    <location>
        <begin position="196"/>
        <end position="234"/>
    </location>
</feature>